<dbReference type="InterPro" id="IPR039424">
    <property type="entry name" value="SBP_5"/>
</dbReference>
<keyword evidence="4" id="KW-1185">Reference proteome</keyword>
<dbReference type="AlphaFoldDB" id="B9K781"/>
<dbReference type="CDD" id="cd08500">
    <property type="entry name" value="PBP2_NikA_DppA_OppA_like_4"/>
    <property type="match status" value="1"/>
</dbReference>
<dbReference type="Gene3D" id="3.10.105.10">
    <property type="entry name" value="Dipeptide-binding Protein, Domain 3"/>
    <property type="match status" value="1"/>
</dbReference>
<dbReference type="GO" id="GO:1904680">
    <property type="term" value="F:peptide transmembrane transporter activity"/>
    <property type="evidence" value="ECO:0007669"/>
    <property type="project" value="TreeGrafter"/>
</dbReference>
<organism evidence="3 4">
    <name type="scientific">Thermotoga neapolitana (strain ATCC 49049 / DSM 4359 / NBRC 107923 / NS-E)</name>
    <dbReference type="NCBI Taxonomy" id="309803"/>
    <lineage>
        <taxon>Bacteria</taxon>
        <taxon>Thermotogati</taxon>
        <taxon>Thermotogota</taxon>
        <taxon>Thermotogae</taxon>
        <taxon>Thermotogales</taxon>
        <taxon>Thermotogaceae</taxon>
        <taxon>Thermotoga</taxon>
    </lineage>
</organism>
<feature type="domain" description="Solute-binding protein family 5" evidence="2">
    <location>
        <begin position="119"/>
        <end position="531"/>
    </location>
</feature>
<dbReference type="SUPFAM" id="SSF53850">
    <property type="entry name" value="Periplasmic binding protein-like II"/>
    <property type="match status" value="1"/>
</dbReference>
<evidence type="ECO:0000256" key="1">
    <source>
        <dbReference type="SAM" id="SignalP"/>
    </source>
</evidence>
<feature type="chain" id="PRO_5002887654" evidence="1">
    <location>
        <begin position="23"/>
        <end position="660"/>
    </location>
</feature>
<evidence type="ECO:0000313" key="3">
    <source>
        <dbReference type="EMBL" id="ACM22814.1"/>
    </source>
</evidence>
<sequence length="660" mass="76298">MLAVRRFSVLLSLVFLVVFALAANDTWVFYATPEDYYKATGKRITEYHEAPMLAKLVEEGKLPPVEQRLPEEPLVVQPVEKIGQYGGTWRRVWKGPSDRWGISKLIEVKLAFWDKEGGKLVPGLAKSWEVLENGRVYIFHLRKGVKWSDGQPYTAHDIVFWVEDIIGNDDITPSKPDWYNVGVKVEALDDYTVKFEFSKPYGLFLLKVPYGGFTGAPAHYLKQFHPKYTPMEEIEKKMVPGVHNTWVDLFDDKNDFLENLELPTLSPWKPITDPTSQFYVLERNPYFWAVDTEGNQLPYIDYVRHEYVKNDEVILLKAISGEIDMQWRHIGGLAGGAGNFTLLMENAQSGGYRVLKWIAANGSVSRISLNYAHSDEVLRKVFNDVRFRQALSLAINREEINEILFNGLAEPRQAALVSGSPYFDPEWEKAYAEYDPDRANKLLDEMGLKWDDKHEYRLLPDGRPLRFTVTVCRQIDVDVWTMVKEYWKQIGVWIEIENVERSLFYERADAGDFDAMVWNMDRAAQPLSSPMVIFPGSENIADFWYIGWSGWISYYIEKNIRGEEPEEIPEGPEPPEIVYKLVDLYYQIAATPDPDKIKELMKEATRIHRENLWMIGTVGENLSPAIVKNNFRNVPEFLVTDDVLRTPLNAMPMQFFIEQK</sequence>
<dbReference type="PANTHER" id="PTHR30290">
    <property type="entry name" value="PERIPLASMIC BINDING COMPONENT OF ABC TRANSPORTER"/>
    <property type="match status" value="1"/>
</dbReference>
<dbReference type="Pfam" id="PF00496">
    <property type="entry name" value="SBP_bac_5"/>
    <property type="match status" value="1"/>
</dbReference>
<reference evidence="3 4" key="1">
    <citation type="journal article" date="2009" name="Biosci. Biotechnol. Biochem.">
        <title>WeGAS: a web-based microbial genome annotation system.</title>
        <authorList>
            <person name="Lee D."/>
            <person name="Seo H."/>
            <person name="Park C."/>
            <person name="Park K."/>
        </authorList>
    </citation>
    <scope>NUCLEOTIDE SEQUENCE [LARGE SCALE GENOMIC DNA]</scope>
    <source>
        <strain evidence="4">ATCC 49049 / DSM 4359 / NBRC 107923 / NS-E</strain>
    </source>
</reference>
<feature type="signal peptide" evidence="1">
    <location>
        <begin position="1"/>
        <end position="22"/>
    </location>
</feature>
<evidence type="ECO:0000259" key="2">
    <source>
        <dbReference type="Pfam" id="PF00496"/>
    </source>
</evidence>
<dbReference type="PANTHER" id="PTHR30290:SF62">
    <property type="entry name" value="OLIGOPEPTIDE ABC TRANSPORTER, PERIPLASMIC OLIGOPEPTIDE-BINDING PROTEIN"/>
    <property type="match status" value="1"/>
</dbReference>
<dbReference type="FunFam" id="3.40.190.10:FF:000501">
    <property type="entry name" value="Oligopeptide ABC transporter, periplasmic oligopeptide-binding protein"/>
    <property type="match status" value="1"/>
</dbReference>
<dbReference type="Proteomes" id="UP000000445">
    <property type="component" value="Chromosome"/>
</dbReference>
<dbReference type="InterPro" id="IPR000914">
    <property type="entry name" value="SBP_5_dom"/>
</dbReference>
<name>B9K781_THENN</name>
<dbReference type="FunFam" id="3.10.105.10:FF:000034">
    <property type="entry name" value="Oligopeptide ABC transporter, periplasmic oligopeptide-binding protein"/>
    <property type="match status" value="1"/>
</dbReference>
<dbReference type="HOGENOM" id="CLU_017028_8_2_0"/>
<dbReference type="STRING" id="309803.CTN_0638"/>
<dbReference type="PROSITE" id="PS01040">
    <property type="entry name" value="SBP_BACTERIAL_5"/>
    <property type="match status" value="1"/>
</dbReference>
<keyword evidence="1" id="KW-0732">Signal</keyword>
<dbReference type="InterPro" id="IPR023765">
    <property type="entry name" value="SBP_5_CS"/>
</dbReference>
<dbReference type="KEGG" id="tna:CTN_0638"/>
<accession>B9K781</accession>
<dbReference type="GO" id="GO:0015833">
    <property type="term" value="P:peptide transport"/>
    <property type="evidence" value="ECO:0007669"/>
    <property type="project" value="TreeGrafter"/>
</dbReference>
<dbReference type="EMBL" id="CP000916">
    <property type="protein sequence ID" value="ACM22814.1"/>
    <property type="molecule type" value="Genomic_DNA"/>
</dbReference>
<dbReference type="GO" id="GO:0043190">
    <property type="term" value="C:ATP-binding cassette (ABC) transporter complex"/>
    <property type="evidence" value="ECO:0007669"/>
    <property type="project" value="InterPro"/>
</dbReference>
<evidence type="ECO:0000313" key="4">
    <source>
        <dbReference type="Proteomes" id="UP000000445"/>
    </source>
</evidence>
<dbReference type="eggNOG" id="COG0747">
    <property type="taxonomic scope" value="Bacteria"/>
</dbReference>
<dbReference type="GO" id="GO:0042597">
    <property type="term" value="C:periplasmic space"/>
    <property type="evidence" value="ECO:0007669"/>
    <property type="project" value="UniProtKB-ARBA"/>
</dbReference>
<dbReference type="Gene3D" id="3.40.190.10">
    <property type="entry name" value="Periplasmic binding protein-like II"/>
    <property type="match status" value="1"/>
</dbReference>
<proteinExistence type="predicted"/>
<protein>
    <submittedName>
        <fullName evidence="3">Oligopeptide ABC transporter, periplasmic oligopeptide-binding protein</fullName>
    </submittedName>
</protein>
<gene>
    <name evidence="3" type="ordered locus">CTN_0638</name>
</gene>